<dbReference type="EMBL" id="JAFNEN010001964">
    <property type="protein sequence ID" value="KAG8173235.1"/>
    <property type="molecule type" value="Genomic_DNA"/>
</dbReference>
<gene>
    <name evidence="1" type="ORF">JTE90_027258</name>
</gene>
<comment type="caution">
    <text evidence="1">The sequence shown here is derived from an EMBL/GenBank/DDBJ whole genome shotgun (WGS) entry which is preliminary data.</text>
</comment>
<sequence length="70" mass="7723">MGGPKKKIFNEYAQETATWWSNRCESKDPSDIVECEACGKQATHLLEHLAEAKAKGKCGKKLPTSLPKFG</sequence>
<organism evidence="1 2">
    <name type="scientific">Oedothorax gibbosus</name>
    <dbReference type="NCBI Taxonomy" id="931172"/>
    <lineage>
        <taxon>Eukaryota</taxon>
        <taxon>Metazoa</taxon>
        <taxon>Ecdysozoa</taxon>
        <taxon>Arthropoda</taxon>
        <taxon>Chelicerata</taxon>
        <taxon>Arachnida</taxon>
        <taxon>Araneae</taxon>
        <taxon>Araneomorphae</taxon>
        <taxon>Entelegynae</taxon>
        <taxon>Araneoidea</taxon>
        <taxon>Linyphiidae</taxon>
        <taxon>Erigoninae</taxon>
        <taxon>Oedothorax</taxon>
    </lineage>
</organism>
<evidence type="ECO:0000313" key="1">
    <source>
        <dbReference type="EMBL" id="KAG8173235.1"/>
    </source>
</evidence>
<reference evidence="1 2" key="1">
    <citation type="journal article" date="2022" name="Nat. Ecol. Evol.">
        <title>A masculinizing supergene underlies an exaggerated male reproductive morph in a spider.</title>
        <authorList>
            <person name="Hendrickx F."/>
            <person name="De Corte Z."/>
            <person name="Sonet G."/>
            <person name="Van Belleghem S.M."/>
            <person name="Kostlbacher S."/>
            <person name="Vangestel C."/>
        </authorList>
    </citation>
    <scope>NUCLEOTIDE SEQUENCE [LARGE SCALE GENOMIC DNA]</scope>
    <source>
        <strain evidence="1">W744_W776</strain>
    </source>
</reference>
<name>A0AAV6TMP7_9ARAC</name>
<evidence type="ECO:0000313" key="2">
    <source>
        <dbReference type="Proteomes" id="UP000827092"/>
    </source>
</evidence>
<accession>A0AAV6TMP7</accession>
<dbReference type="AlphaFoldDB" id="A0AAV6TMP7"/>
<proteinExistence type="predicted"/>
<evidence type="ECO:0008006" key="3">
    <source>
        <dbReference type="Google" id="ProtNLM"/>
    </source>
</evidence>
<protein>
    <recommendedName>
        <fullName evidence="3">BED-type domain-containing protein</fullName>
    </recommendedName>
</protein>
<keyword evidence="2" id="KW-1185">Reference proteome</keyword>
<dbReference type="Proteomes" id="UP000827092">
    <property type="component" value="Unassembled WGS sequence"/>
</dbReference>